<accession>A0A917M7I9</accession>
<proteinExistence type="predicted"/>
<dbReference type="RefSeq" id="WP_229692327.1">
    <property type="nucleotide sequence ID" value="NZ_BMHY01000010.1"/>
</dbReference>
<dbReference type="SUPFAM" id="SSF54001">
    <property type="entry name" value="Cysteine proteinases"/>
    <property type="match status" value="1"/>
</dbReference>
<dbReference type="EMBL" id="BMHY01000010">
    <property type="protein sequence ID" value="GGG82560.1"/>
    <property type="molecule type" value="Genomic_DNA"/>
</dbReference>
<organism evidence="1 2">
    <name type="scientific">Paenibacillus radicis</name>
    <name type="common">ex Gao et al. 2016</name>
    <dbReference type="NCBI Taxonomy" id="1737354"/>
    <lineage>
        <taxon>Bacteria</taxon>
        <taxon>Bacillati</taxon>
        <taxon>Bacillota</taxon>
        <taxon>Bacilli</taxon>
        <taxon>Bacillales</taxon>
        <taxon>Paenibacillaceae</taxon>
        <taxon>Paenibacillus</taxon>
    </lineage>
</organism>
<dbReference type="InterPro" id="IPR038765">
    <property type="entry name" value="Papain-like_cys_pep_sf"/>
</dbReference>
<comment type="caution">
    <text evidence="1">The sequence shown here is derived from an EMBL/GenBank/DDBJ whole genome shotgun (WGS) entry which is preliminary data.</text>
</comment>
<keyword evidence="2" id="KW-1185">Reference proteome</keyword>
<name>A0A917M7I9_9BACL</name>
<evidence type="ECO:0000313" key="1">
    <source>
        <dbReference type="EMBL" id="GGG82560.1"/>
    </source>
</evidence>
<reference evidence="1 2" key="1">
    <citation type="journal article" date="2014" name="Int. J. Syst. Evol. Microbiol.">
        <title>Complete genome sequence of Corynebacterium casei LMG S-19264T (=DSM 44701T), isolated from a smear-ripened cheese.</title>
        <authorList>
            <consortium name="US DOE Joint Genome Institute (JGI-PGF)"/>
            <person name="Walter F."/>
            <person name="Albersmeier A."/>
            <person name="Kalinowski J."/>
            <person name="Ruckert C."/>
        </authorList>
    </citation>
    <scope>NUCLEOTIDE SEQUENCE [LARGE SCALE GENOMIC DNA]</scope>
    <source>
        <strain evidence="1 2">CGMCC 1.15286</strain>
    </source>
</reference>
<gene>
    <name evidence="1" type="ORF">GCM10010918_44980</name>
</gene>
<dbReference type="Proteomes" id="UP000600247">
    <property type="component" value="Unassembled WGS sequence"/>
</dbReference>
<sequence>MTSEFDVYVILTDTGTLFTRTIKLFTRDPLNHASIAFDSQLNEVYSFGRKNPHNPFFGGFVKENMRGQLFEQASCALYRIRVNQAEYVKMRNLIEYMERNRDQYRYNLLGVVGLLFNIQMKREYAYFCSQFVASVFAESGVQLCNKSPFMVTPGDLENTPVLELVYQGTLQSYMDSGLGGGVTGLGRTMAAVESARTALTG</sequence>
<dbReference type="Gene3D" id="3.90.1720.10">
    <property type="entry name" value="endopeptidase domain like (from Nostoc punctiforme)"/>
    <property type="match status" value="1"/>
</dbReference>
<evidence type="ECO:0000313" key="2">
    <source>
        <dbReference type="Proteomes" id="UP000600247"/>
    </source>
</evidence>
<protein>
    <submittedName>
        <fullName evidence="1">Uncharacterized protein</fullName>
    </submittedName>
</protein>
<dbReference type="AlphaFoldDB" id="A0A917M7I9"/>